<proteinExistence type="predicted"/>
<keyword evidence="1" id="KW-0732">Signal</keyword>
<dbReference type="GO" id="GO:0004553">
    <property type="term" value="F:hydrolase activity, hydrolyzing O-glycosyl compounds"/>
    <property type="evidence" value="ECO:0007669"/>
    <property type="project" value="TreeGrafter"/>
</dbReference>
<feature type="signal peptide" evidence="1">
    <location>
        <begin position="1"/>
        <end position="19"/>
    </location>
</feature>
<evidence type="ECO:0000256" key="1">
    <source>
        <dbReference type="SAM" id="SignalP"/>
    </source>
</evidence>
<evidence type="ECO:0000313" key="2">
    <source>
        <dbReference type="EMBL" id="SDL15966.1"/>
    </source>
</evidence>
<protein>
    <recommendedName>
        <fullName evidence="4">Glycosyl hydrolase catalytic core</fullName>
    </recommendedName>
</protein>
<dbReference type="SUPFAM" id="SSF51445">
    <property type="entry name" value="(Trans)glycosidases"/>
    <property type="match status" value="1"/>
</dbReference>
<dbReference type="OrthoDB" id="9776971at2"/>
<dbReference type="InterPro" id="IPR051923">
    <property type="entry name" value="Glycosyl_Hydrolase_39"/>
</dbReference>
<dbReference type="STRING" id="571298.SAMN04488026_107013"/>
<feature type="chain" id="PRO_5011512545" description="Glycosyl hydrolase catalytic core" evidence="1">
    <location>
        <begin position="20"/>
        <end position="562"/>
    </location>
</feature>
<dbReference type="Proteomes" id="UP000199382">
    <property type="component" value="Unassembled WGS sequence"/>
</dbReference>
<dbReference type="EMBL" id="FNEK01000070">
    <property type="protein sequence ID" value="SDL15966.1"/>
    <property type="molecule type" value="Genomic_DNA"/>
</dbReference>
<name>A0A1G9HT32_9RHOB</name>
<dbReference type="InterPro" id="IPR017853">
    <property type="entry name" value="GH"/>
</dbReference>
<evidence type="ECO:0000313" key="3">
    <source>
        <dbReference type="Proteomes" id="UP000199382"/>
    </source>
</evidence>
<dbReference type="Gene3D" id="3.20.20.80">
    <property type="entry name" value="Glycosidases"/>
    <property type="match status" value="1"/>
</dbReference>
<organism evidence="2 3">
    <name type="scientific">Aliiruegeria lutimaris</name>
    <dbReference type="NCBI Taxonomy" id="571298"/>
    <lineage>
        <taxon>Bacteria</taxon>
        <taxon>Pseudomonadati</taxon>
        <taxon>Pseudomonadota</taxon>
        <taxon>Alphaproteobacteria</taxon>
        <taxon>Rhodobacterales</taxon>
        <taxon>Roseobacteraceae</taxon>
        <taxon>Aliiruegeria</taxon>
    </lineage>
</organism>
<gene>
    <name evidence="2" type="ORF">SAMN04488026_107013</name>
</gene>
<accession>A0A1G9HT32</accession>
<dbReference type="RefSeq" id="WP_093162736.1">
    <property type="nucleotide sequence ID" value="NZ_FNEK01000070.1"/>
</dbReference>
<reference evidence="2 3" key="1">
    <citation type="submission" date="2016-10" db="EMBL/GenBank/DDBJ databases">
        <authorList>
            <person name="de Groot N.N."/>
        </authorList>
    </citation>
    <scope>NUCLEOTIDE SEQUENCE [LARGE SCALE GENOMIC DNA]</scope>
    <source>
        <strain evidence="2 3">DSM 25294</strain>
    </source>
</reference>
<dbReference type="AlphaFoldDB" id="A0A1G9HT32"/>
<sequence>MFRALLSVLALAAGTASLAEVALVGPELAGASRFGQTDRPDLIAAAAANGITSLRDEIYWERVEQGPGQYSFDQPMTLWPEALAAHGGQASLIVNHRHSAHDDGQTPFTSQAMQAQADFVAAALARFPAIRAVEVGNEINSPNFITGPVQAADLEARAAFHVAQLADVKAAARAQDPEVRVLGGGVHSIPLGYLAHVSALGGAEQMDALAIHPYDTPPESFPAQLAELRRMPAFAEMPVEVTEFGLTDATAAPGYLLRYYCTMALSGVTHAVWYPLADRGDGLAPLLTSGGEITPVGRTFKFIARELQGRAVRDVSPDPFTRACLFGEDRLVIWGAERRMAPAEGLVAFGPDGVPVLSGPLRLSESEPLLFRATGGPVAVEQLNLAPQTVLADSFLQYGYPVGDALRSAGDGFERFGRLKGREHSLRTRPGQERGGVPWVPYRAPDADGGLRLLPDILLPAGSGARPFEIVHRYVAMQDGPVRVQIALAPLSQSADGLRLGLLKNGEPVFEKVVVRPSEIDHGPLELRAGDEVEIVVGPNGTTQGDDSRYRFRILQVSEASL</sequence>
<evidence type="ECO:0008006" key="4">
    <source>
        <dbReference type="Google" id="ProtNLM"/>
    </source>
</evidence>
<dbReference type="PANTHER" id="PTHR12631">
    <property type="entry name" value="ALPHA-L-IDURONIDASE"/>
    <property type="match status" value="1"/>
</dbReference>
<dbReference type="PANTHER" id="PTHR12631:SF10">
    <property type="entry name" value="BETA-XYLOSIDASE-LIKE PROTEIN-RELATED"/>
    <property type="match status" value="1"/>
</dbReference>
<keyword evidence="3" id="KW-1185">Reference proteome</keyword>